<organism evidence="2 3">
    <name type="scientific">Kocuria dechangensis</name>
    <dbReference type="NCBI Taxonomy" id="1176249"/>
    <lineage>
        <taxon>Bacteria</taxon>
        <taxon>Bacillati</taxon>
        <taxon>Actinomycetota</taxon>
        <taxon>Actinomycetes</taxon>
        <taxon>Micrococcales</taxon>
        <taxon>Micrococcaceae</taxon>
        <taxon>Kocuria</taxon>
    </lineage>
</organism>
<reference evidence="2" key="2">
    <citation type="submission" date="2020-09" db="EMBL/GenBank/DDBJ databases">
        <authorList>
            <person name="Sun Q."/>
            <person name="Zhou Y."/>
        </authorList>
    </citation>
    <scope>NUCLEOTIDE SEQUENCE</scope>
    <source>
        <strain evidence="2">CGMCC 1.12187</strain>
    </source>
</reference>
<proteinExistence type="predicted"/>
<keyword evidence="3" id="KW-1185">Reference proteome</keyword>
<evidence type="ECO:0000256" key="1">
    <source>
        <dbReference type="SAM" id="MobiDB-lite"/>
    </source>
</evidence>
<dbReference type="AlphaFoldDB" id="A0A917M0V5"/>
<dbReference type="Proteomes" id="UP000638848">
    <property type="component" value="Unassembled WGS sequence"/>
</dbReference>
<dbReference type="EMBL" id="BMEQ01000034">
    <property type="protein sequence ID" value="GGG69467.1"/>
    <property type="molecule type" value="Genomic_DNA"/>
</dbReference>
<sequence length="60" mass="7006">MDRYPEPADRDEAYAEMRQEGLSIHDESWMTANTNEINRREKPEEEPELPPEPGTSSDEE</sequence>
<reference evidence="2" key="1">
    <citation type="journal article" date="2014" name="Int. J. Syst. Evol. Microbiol.">
        <title>Complete genome sequence of Corynebacterium casei LMG S-19264T (=DSM 44701T), isolated from a smear-ripened cheese.</title>
        <authorList>
            <consortium name="US DOE Joint Genome Institute (JGI-PGF)"/>
            <person name="Walter F."/>
            <person name="Albersmeier A."/>
            <person name="Kalinowski J."/>
            <person name="Ruckert C."/>
        </authorList>
    </citation>
    <scope>NUCLEOTIDE SEQUENCE</scope>
    <source>
        <strain evidence="2">CGMCC 1.12187</strain>
    </source>
</reference>
<evidence type="ECO:0000313" key="3">
    <source>
        <dbReference type="Proteomes" id="UP000638848"/>
    </source>
</evidence>
<gene>
    <name evidence="2" type="ORF">GCM10011374_37370</name>
</gene>
<name>A0A917M0V5_9MICC</name>
<feature type="region of interest" description="Disordered" evidence="1">
    <location>
        <begin position="1"/>
        <end position="60"/>
    </location>
</feature>
<comment type="caution">
    <text evidence="2">The sequence shown here is derived from an EMBL/GenBank/DDBJ whole genome shotgun (WGS) entry which is preliminary data.</text>
</comment>
<accession>A0A917M0V5</accession>
<feature type="compositionally biased region" description="Basic and acidic residues" evidence="1">
    <location>
        <begin position="1"/>
        <end position="28"/>
    </location>
</feature>
<evidence type="ECO:0000313" key="2">
    <source>
        <dbReference type="EMBL" id="GGG69467.1"/>
    </source>
</evidence>
<protein>
    <submittedName>
        <fullName evidence="2">Uncharacterized protein</fullName>
    </submittedName>
</protein>
<dbReference type="RefSeq" id="WP_188539971.1">
    <property type="nucleotide sequence ID" value="NZ_BMEQ01000034.1"/>
</dbReference>